<sequence length="548" mass="60849">MEHPTSARASSGSLGASTFMSIVARAKAMAASFGSAEQPSWCPECLRTVAVVMSQDDSVILELRTQCHDFWNACIAIAATPRSPDELRDLHSTFLLRVHACKLQHAERRVMRVSPENMCNVFFDCILQCVLTGLSFGDKAVTTRTKPNQRFNKPGHWPTSVADLFPRGRKESIEVYVFWCCQLFSIAPLYALHTLLRIARPIVFPILLEEPLRAKLVWALVESLEPGIPVEWPGGIAPCTKPEGWQLESWMASPPHQRRCTVGAAVLLDKLLYGPDFGFEDQYYRFAWGYERPMLMAILAAFARMQKSDDDLANLAYTMLASSAGSLCSVLGLPVSRLPSRLPERIRLEVPEPDLSDPNGSIPLLIYGFVVRCRTRRACANSECGLHQLLHDDNRVFQSCGGCKVMRYCSKACQKRHWKMDLDRLPSNTVDLPKPKVDAMPHQIACPVICDLLTKVPLTNARAFERGLIAALASGDITGLHMKILCSMMLVDPIIPALLKGSLHRMLQGQRGYGGDPWRGLGGDQSNIDWKLACDTKFITGGEHTAAE</sequence>
<dbReference type="Proteomes" id="UP000077266">
    <property type="component" value="Unassembled WGS sequence"/>
</dbReference>
<keyword evidence="3" id="KW-0862">Zinc</keyword>
<evidence type="ECO:0000256" key="2">
    <source>
        <dbReference type="ARBA" id="ARBA00022771"/>
    </source>
</evidence>
<dbReference type="EMBL" id="KV425910">
    <property type="protein sequence ID" value="KZV99401.1"/>
    <property type="molecule type" value="Genomic_DNA"/>
</dbReference>
<dbReference type="AlphaFoldDB" id="A0A165MKF5"/>
<dbReference type="InParanoid" id="A0A165MKF5"/>
<protein>
    <recommendedName>
        <fullName evidence="5">MYND-type domain-containing protein</fullName>
    </recommendedName>
</protein>
<evidence type="ECO:0000256" key="3">
    <source>
        <dbReference type="ARBA" id="ARBA00022833"/>
    </source>
</evidence>
<evidence type="ECO:0000313" key="7">
    <source>
        <dbReference type="Proteomes" id="UP000077266"/>
    </source>
</evidence>
<dbReference type="Pfam" id="PF01753">
    <property type="entry name" value="zf-MYND"/>
    <property type="match status" value="1"/>
</dbReference>
<proteinExistence type="predicted"/>
<dbReference type="SUPFAM" id="SSF144232">
    <property type="entry name" value="HIT/MYND zinc finger-like"/>
    <property type="match status" value="1"/>
</dbReference>
<evidence type="ECO:0000256" key="1">
    <source>
        <dbReference type="ARBA" id="ARBA00022723"/>
    </source>
</evidence>
<accession>A0A165MKF5</accession>
<dbReference type="OrthoDB" id="432970at2759"/>
<dbReference type="GO" id="GO:0008270">
    <property type="term" value="F:zinc ion binding"/>
    <property type="evidence" value="ECO:0007669"/>
    <property type="project" value="UniProtKB-KW"/>
</dbReference>
<organism evidence="6 7">
    <name type="scientific">Exidia glandulosa HHB12029</name>
    <dbReference type="NCBI Taxonomy" id="1314781"/>
    <lineage>
        <taxon>Eukaryota</taxon>
        <taxon>Fungi</taxon>
        <taxon>Dikarya</taxon>
        <taxon>Basidiomycota</taxon>
        <taxon>Agaricomycotina</taxon>
        <taxon>Agaricomycetes</taxon>
        <taxon>Auriculariales</taxon>
        <taxon>Exidiaceae</taxon>
        <taxon>Exidia</taxon>
    </lineage>
</organism>
<evidence type="ECO:0000259" key="5">
    <source>
        <dbReference type="PROSITE" id="PS50865"/>
    </source>
</evidence>
<reference evidence="6 7" key="1">
    <citation type="journal article" date="2016" name="Mol. Biol. Evol.">
        <title>Comparative Genomics of Early-Diverging Mushroom-Forming Fungi Provides Insights into the Origins of Lignocellulose Decay Capabilities.</title>
        <authorList>
            <person name="Nagy L.G."/>
            <person name="Riley R."/>
            <person name="Tritt A."/>
            <person name="Adam C."/>
            <person name="Daum C."/>
            <person name="Floudas D."/>
            <person name="Sun H."/>
            <person name="Yadav J.S."/>
            <person name="Pangilinan J."/>
            <person name="Larsson K.H."/>
            <person name="Matsuura K."/>
            <person name="Barry K."/>
            <person name="Labutti K."/>
            <person name="Kuo R."/>
            <person name="Ohm R.A."/>
            <person name="Bhattacharya S.S."/>
            <person name="Shirouzu T."/>
            <person name="Yoshinaga Y."/>
            <person name="Martin F.M."/>
            <person name="Grigoriev I.V."/>
            <person name="Hibbett D.S."/>
        </authorList>
    </citation>
    <scope>NUCLEOTIDE SEQUENCE [LARGE SCALE GENOMIC DNA]</scope>
    <source>
        <strain evidence="6 7">HHB12029</strain>
    </source>
</reference>
<dbReference type="Gene3D" id="6.10.140.2220">
    <property type="match status" value="1"/>
</dbReference>
<evidence type="ECO:0000256" key="4">
    <source>
        <dbReference type="PROSITE-ProRule" id="PRU00134"/>
    </source>
</evidence>
<dbReference type="InterPro" id="IPR002893">
    <property type="entry name" value="Znf_MYND"/>
</dbReference>
<keyword evidence="7" id="KW-1185">Reference proteome</keyword>
<keyword evidence="1" id="KW-0479">Metal-binding</keyword>
<name>A0A165MKF5_EXIGL</name>
<feature type="domain" description="MYND-type" evidence="5">
    <location>
        <begin position="381"/>
        <end position="446"/>
    </location>
</feature>
<evidence type="ECO:0000313" key="6">
    <source>
        <dbReference type="EMBL" id="KZV99401.1"/>
    </source>
</evidence>
<gene>
    <name evidence="6" type="ORF">EXIGLDRAFT_831526</name>
</gene>
<dbReference type="STRING" id="1314781.A0A165MKF5"/>
<keyword evidence="2 4" id="KW-0863">Zinc-finger</keyword>
<dbReference type="PROSITE" id="PS50865">
    <property type="entry name" value="ZF_MYND_2"/>
    <property type="match status" value="1"/>
</dbReference>